<dbReference type="SUPFAM" id="SSF52980">
    <property type="entry name" value="Restriction endonuclease-like"/>
    <property type="match status" value="1"/>
</dbReference>
<dbReference type="InterPro" id="IPR011335">
    <property type="entry name" value="Restrct_endonuc-II-like"/>
</dbReference>
<evidence type="ECO:0000313" key="2">
    <source>
        <dbReference type="EMBL" id="RIV79461.1"/>
    </source>
</evidence>
<dbReference type="Pfam" id="PF04480">
    <property type="entry name" value="DUF559"/>
    <property type="match status" value="1"/>
</dbReference>
<keyword evidence="2" id="KW-0540">Nuclease</keyword>
<sequence>MDKGYKRPTTRSRELRVNPTDAETKLWSCLRSKQVAGVRFNRQYPIGPYVCDFTARSKGLVIEVDGGQHATASSYDSARTCYIEARGYRVLRFWNNDVLNNLEGVVSEIERALAELGTRDMSKPQGSDW</sequence>
<organism evidence="2 3">
    <name type="scientific">Pelagerythrobacter aerophilus</name>
    <dbReference type="NCBI Taxonomy" id="2306995"/>
    <lineage>
        <taxon>Bacteria</taxon>
        <taxon>Pseudomonadati</taxon>
        <taxon>Pseudomonadota</taxon>
        <taxon>Alphaproteobacteria</taxon>
        <taxon>Sphingomonadales</taxon>
        <taxon>Erythrobacteraceae</taxon>
        <taxon>Pelagerythrobacter</taxon>
    </lineage>
</organism>
<dbReference type="InterPro" id="IPR007569">
    <property type="entry name" value="DUF559"/>
</dbReference>
<dbReference type="PANTHER" id="PTHR38590">
    <property type="entry name" value="BLL0828 PROTEIN"/>
    <property type="match status" value="1"/>
</dbReference>
<dbReference type="EMBL" id="QXFK01000014">
    <property type="protein sequence ID" value="RIV79461.1"/>
    <property type="molecule type" value="Genomic_DNA"/>
</dbReference>
<name>A0A418NJG0_9SPHN</name>
<dbReference type="CDD" id="cd01038">
    <property type="entry name" value="Endonuclease_DUF559"/>
    <property type="match status" value="1"/>
</dbReference>
<keyword evidence="2" id="KW-0378">Hydrolase</keyword>
<dbReference type="Gene3D" id="3.40.960.10">
    <property type="entry name" value="VSR Endonuclease"/>
    <property type="match status" value="1"/>
</dbReference>
<proteinExistence type="predicted"/>
<accession>A0A418NJG0</accession>
<feature type="domain" description="DUF559" evidence="1">
    <location>
        <begin position="8"/>
        <end position="113"/>
    </location>
</feature>
<dbReference type="OrthoDB" id="9798754at2"/>
<dbReference type="Proteomes" id="UP000285092">
    <property type="component" value="Unassembled WGS sequence"/>
</dbReference>
<dbReference type="GO" id="GO:0004519">
    <property type="term" value="F:endonuclease activity"/>
    <property type="evidence" value="ECO:0007669"/>
    <property type="project" value="UniProtKB-KW"/>
</dbReference>
<dbReference type="RefSeq" id="WP_119512293.1">
    <property type="nucleotide sequence ID" value="NZ_QXFK01000014.1"/>
</dbReference>
<keyword evidence="2" id="KW-0255">Endonuclease</keyword>
<reference evidence="2 3" key="1">
    <citation type="submission" date="2018-08" db="EMBL/GenBank/DDBJ databases">
        <title>Altererythrobacter sp.Ery1 and Ery12, the genome sequencing of novel strains in genus Alterythrobacter.</title>
        <authorList>
            <person name="Cheng H."/>
            <person name="Wu Y.-H."/>
            <person name="Fang C."/>
            <person name="Xu X.-W."/>
        </authorList>
    </citation>
    <scope>NUCLEOTIDE SEQUENCE [LARGE SCALE GENOMIC DNA]</scope>
    <source>
        <strain evidence="2 3">Ery1</strain>
    </source>
</reference>
<keyword evidence="3" id="KW-1185">Reference proteome</keyword>
<dbReference type="PANTHER" id="PTHR38590:SF1">
    <property type="entry name" value="BLL0828 PROTEIN"/>
    <property type="match status" value="1"/>
</dbReference>
<dbReference type="InterPro" id="IPR047216">
    <property type="entry name" value="Endonuclease_DUF559_bact"/>
</dbReference>
<dbReference type="AlphaFoldDB" id="A0A418NJG0"/>
<evidence type="ECO:0000259" key="1">
    <source>
        <dbReference type="Pfam" id="PF04480"/>
    </source>
</evidence>
<protein>
    <submittedName>
        <fullName evidence="2">Endonuclease domain-containing protein</fullName>
    </submittedName>
</protein>
<evidence type="ECO:0000313" key="3">
    <source>
        <dbReference type="Proteomes" id="UP000285092"/>
    </source>
</evidence>
<comment type="caution">
    <text evidence="2">The sequence shown here is derived from an EMBL/GenBank/DDBJ whole genome shotgun (WGS) entry which is preliminary data.</text>
</comment>
<gene>
    <name evidence="2" type="ORF">D2V04_05585</name>
</gene>